<feature type="transmembrane region" description="Helical" evidence="8">
    <location>
        <begin position="79"/>
        <end position="98"/>
    </location>
</feature>
<dbReference type="PRINTS" id="PR01077">
    <property type="entry name" value="CLAUDIN"/>
</dbReference>
<sequence length="211" mass="22373">MTSSSIQLLGFSLAFTGFVGLIASTAMTEWKASSYAGENIVTAQATYEGLWMSCVSQSTGHIQCKAFDSLLQQPTELQVTRALMISSILLSGTAALVAMLGMKCTTCLAENKQQKARVALAGGIVFILAGLCALVATSWYGKNITTRFYQQFGTSDVRFEFGKALFIAWGAATLSVLGGGFLCCKCSGASSRQYTQNPKSCASARPGVDYV</sequence>
<keyword evidence="3 8" id="KW-1003">Cell membrane</keyword>
<accession>A0AAD7TED0</accession>
<comment type="caution">
    <text evidence="8">Lacks conserved residue(s) required for the propagation of feature annotation.</text>
</comment>
<evidence type="ECO:0000313" key="10">
    <source>
        <dbReference type="EMBL" id="KAJ8418653.1"/>
    </source>
</evidence>
<evidence type="ECO:0000256" key="5">
    <source>
        <dbReference type="ARBA" id="ARBA00022949"/>
    </source>
</evidence>
<organism evidence="10 11">
    <name type="scientific">Aldrovandia affinis</name>
    <dbReference type="NCBI Taxonomy" id="143900"/>
    <lineage>
        <taxon>Eukaryota</taxon>
        <taxon>Metazoa</taxon>
        <taxon>Chordata</taxon>
        <taxon>Craniata</taxon>
        <taxon>Vertebrata</taxon>
        <taxon>Euteleostomi</taxon>
        <taxon>Actinopterygii</taxon>
        <taxon>Neopterygii</taxon>
        <taxon>Teleostei</taxon>
        <taxon>Notacanthiformes</taxon>
        <taxon>Halosauridae</taxon>
        <taxon>Aldrovandia</taxon>
    </lineage>
</organism>
<protein>
    <recommendedName>
        <fullName evidence="8">Claudin</fullName>
    </recommendedName>
</protein>
<dbReference type="InterPro" id="IPR017974">
    <property type="entry name" value="Claudin_CS"/>
</dbReference>
<dbReference type="GO" id="GO:0005886">
    <property type="term" value="C:plasma membrane"/>
    <property type="evidence" value="ECO:0007669"/>
    <property type="project" value="UniProtKB-SubCell"/>
</dbReference>
<dbReference type="Pfam" id="PF00822">
    <property type="entry name" value="PMP22_Claudin"/>
    <property type="match status" value="1"/>
</dbReference>
<dbReference type="PROSITE" id="PS01346">
    <property type="entry name" value="CLAUDIN"/>
    <property type="match status" value="1"/>
</dbReference>
<dbReference type="EMBL" id="JAINUG010000001">
    <property type="protein sequence ID" value="KAJ8418653.1"/>
    <property type="molecule type" value="Genomic_DNA"/>
</dbReference>
<reference evidence="10" key="1">
    <citation type="journal article" date="2023" name="Science">
        <title>Genome structures resolve the early diversification of teleost fishes.</title>
        <authorList>
            <person name="Parey E."/>
            <person name="Louis A."/>
            <person name="Montfort J."/>
            <person name="Bouchez O."/>
            <person name="Roques C."/>
            <person name="Iampietro C."/>
            <person name="Lluch J."/>
            <person name="Castinel A."/>
            <person name="Donnadieu C."/>
            <person name="Desvignes T."/>
            <person name="Floi Bucao C."/>
            <person name="Jouanno E."/>
            <person name="Wen M."/>
            <person name="Mejri S."/>
            <person name="Dirks R."/>
            <person name="Jansen H."/>
            <person name="Henkel C."/>
            <person name="Chen W.J."/>
            <person name="Zahm M."/>
            <person name="Cabau C."/>
            <person name="Klopp C."/>
            <person name="Thompson A.W."/>
            <person name="Robinson-Rechavi M."/>
            <person name="Braasch I."/>
            <person name="Lecointre G."/>
            <person name="Bobe J."/>
            <person name="Postlethwait J.H."/>
            <person name="Berthelot C."/>
            <person name="Roest Crollius H."/>
            <person name="Guiguen Y."/>
        </authorList>
    </citation>
    <scope>NUCLEOTIDE SEQUENCE</scope>
    <source>
        <strain evidence="10">NC1722</strain>
    </source>
</reference>
<gene>
    <name evidence="10" type="ORF">AAFF_G00001520</name>
</gene>
<comment type="subcellular location">
    <subcellularLocation>
        <location evidence="8">Cell junction</location>
        <location evidence="8">Tight junction</location>
    </subcellularLocation>
    <subcellularLocation>
        <location evidence="8">Cell membrane</location>
        <topology evidence="8">Multi-pass membrane protein</topology>
    </subcellularLocation>
</comment>
<dbReference type="AlphaFoldDB" id="A0AAD7TED0"/>
<evidence type="ECO:0000313" key="11">
    <source>
        <dbReference type="Proteomes" id="UP001221898"/>
    </source>
</evidence>
<dbReference type="InterPro" id="IPR006187">
    <property type="entry name" value="Claudin"/>
</dbReference>
<keyword evidence="2 8" id="KW-0796">Tight junction</keyword>
<evidence type="ECO:0000256" key="6">
    <source>
        <dbReference type="ARBA" id="ARBA00022989"/>
    </source>
</evidence>
<keyword evidence="11" id="KW-1185">Reference proteome</keyword>
<evidence type="ECO:0000256" key="7">
    <source>
        <dbReference type="ARBA" id="ARBA00023136"/>
    </source>
</evidence>
<dbReference type="GO" id="GO:0005923">
    <property type="term" value="C:bicellular tight junction"/>
    <property type="evidence" value="ECO:0007669"/>
    <property type="project" value="UniProtKB-SubCell"/>
</dbReference>
<keyword evidence="7 8" id="KW-0472">Membrane</keyword>
<proteinExistence type="inferred from homology"/>
<evidence type="ECO:0000256" key="2">
    <source>
        <dbReference type="ARBA" id="ARBA00022427"/>
    </source>
</evidence>
<comment type="function">
    <text evidence="8">Claudins function as major constituents of the tight junction complexes that regulate the permeability of epithelia.</text>
</comment>
<feature type="region of interest" description="Disordered" evidence="9">
    <location>
        <begin position="190"/>
        <end position="211"/>
    </location>
</feature>
<keyword evidence="5 8" id="KW-0965">Cell junction</keyword>
<feature type="transmembrane region" description="Helical" evidence="8">
    <location>
        <begin position="118"/>
        <end position="141"/>
    </location>
</feature>
<keyword evidence="6 8" id="KW-1133">Transmembrane helix</keyword>
<evidence type="ECO:0000256" key="1">
    <source>
        <dbReference type="ARBA" id="ARBA00008295"/>
    </source>
</evidence>
<name>A0AAD7TED0_9TELE</name>
<dbReference type="Proteomes" id="UP001221898">
    <property type="component" value="Unassembled WGS sequence"/>
</dbReference>
<evidence type="ECO:0000256" key="9">
    <source>
        <dbReference type="SAM" id="MobiDB-lite"/>
    </source>
</evidence>
<dbReference type="Gene3D" id="1.20.140.150">
    <property type="match status" value="1"/>
</dbReference>
<evidence type="ECO:0000256" key="3">
    <source>
        <dbReference type="ARBA" id="ARBA00022475"/>
    </source>
</evidence>
<comment type="caution">
    <text evidence="10">The sequence shown here is derived from an EMBL/GenBank/DDBJ whole genome shotgun (WGS) entry which is preliminary data.</text>
</comment>
<evidence type="ECO:0000256" key="4">
    <source>
        <dbReference type="ARBA" id="ARBA00022692"/>
    </source>
</evidence>
<feature type="compositionally biased region" description="Polar residues" evidence="9">
    <location>
        <begin position="190"/>
        <end position="200"/>
    </location>
</feature>
<evidence type="ECO:0000256" key="8">
    <source>
        <dbReference type="RuleBase" id="RU060637"/>
    </source>
</evidence>
<dbReference type="GO" id="GO:0005198">
    <property type="term" value="F:structural molecule activity"/>
    <property type="evidence" value="ECO:0007669"/>
    <property type="project" value="InterPro"/>
</dbReference>
<comment type="similarity">
    <text evidence="1 8">Belongs to the claudin family.</text>
</comment>
<keyword evidence="4 8" id="KW-0812">Transmembrane</keyword>
<dbReference type="FunFam" id="1.20.140.150:FF:000001">
    <property type="entry name" value="Claudin"/>
    <property type="match status" value="1"/>
</dbReference>
<feature type="transmembrane region" description="Helical" evidence="8">
    <location>
        <begin position="161"/>
        <end position="184"/>
    </location>
</feature>
<dbReference type="PANTHER" id="PTHR12002">
    <property type="entry name" value="CLAUDIN"/>
    <property type="match status" value="1"/>
</dbReference>
<dbReference type="InterPro" id="IPR004031">
    <property type="entry name" value="PMP22/EMP/MP20/Claudin"/>
</dbReference>